<accession>A0A3E4YBJ1</accession>
<proteinExistence type="predicted"/>
<dbReference type="AlphaFoldDB" id="A0A3E4YBJ1"/>
<protein>
    <submittedName>
        <fullName evidence="1">Uncharacterized protein</fullName>
    </submittedName>
</protein>
<evidence type="ECO:0000313" key="1">
    <source>
        <dbReference type="EMBL" id="RGM72137.1"/>
    </source>
</evidence>
<comment type="caution">
    <text evidence="1">The sequence shown here is derived from an EMBL/GenBank/DDBJ whole genome shotgun (WGS) entry which is preliminary data.</text>
</comment>
<gene>
    <name evidence="1" type="ORF">DXB99_06255</name>
</gene>
<evidence type="ECO:0000313" key="2">
    <source>
        <dbReference type="Proteomes" id="UP000260758"/>
    </source>
</evidence>
<reference evidence="1 2" key="1">
    <citation type="submission" date="2018-08" db="EMBL/GenBank/DDBJ databases">
        <title>A genome reference for cultivated species of the human gut microbiota.</title>
        <authorList>
            <person name="Zou Y."/>
            <person name="Xue W."/>
            <person name="Luo G."/>
        </authorList>
    </citation>
    <scope>NUCLEOTIDE SEQUENCE [LARGE SCALE GENOMIC DNA]</scope>
    <source>
        <strain evidence="1 2">OM07-13</strain>
    </source>
</reference>
<dbReference type="EMBL" id="QSTP01000005">
    <property type="protein sequence ID" value="RGM72137.1"/>
    <property type="molecule type" value="Genomic_DNA"/>
</dbReference>
<dbReference type="Proteomes" id="UP000260758">
    <property type="component" value="Unassembled WGS sequence"/>
</dbReference>
<name>A0A3E4YBJ1_9FIRM</name>
<dbReference type="RefSeq" id="WP_117718646.1">
    <property type="nucleotide sequence ID" value="NZ_QSTP01000005.1"/>
</dbReference>
<organism evidence="1 2">
    <name type="scientific">Agathobacter rectalis</name>
    <dbReference type="NCBI Taxonomy" id="39491"/>
    <lineage>
        <taxon>Bacteria</taxon>
        <taxon>Bacillati</taxon>
        <taxon>Bacillota</taxon>
        <taxon>Clostridia</taxon>
        <taxon>Lachnospirales</taxon>
        <taxon>Lachnospiraceae</taxon>
        <taxon>Agathobacter</taxon>
    </lineage>
</organism>
<sequence length="90" mass="10398">MKICNEALRSYLFHAILEWADSENDYNGIEDENFIKLVCKTTGMPKKEYNDIMMINKTIPFNDDSCKFKCSIAATSDSNCKDFCNMECPF</sequence>